<organism evidence="7 8">
    <name type="scientific">Eruca vesicaria subsp. sativa</name>
    <name type="common">Garden rocket</name>
    <name type="synonym">Eruca sativa</name>
    <dbReference type="NCBI Taxonomy" id="29727"/>
    <lineage>
        <taxon>Eukaryota</taxon>
        <taxon>Viridiplantae</taxon>
        <taxon>Streptophyta</taxon>
        <taxon>Embryophyta</taxon>
        <taxon>Tracheophyta</taxon>
        <taxon>Spermatophyta</taxon>
        <taxon>Magnoliopsida</taxon>
        <taxon>eudicotyledons</taxon>
        <taxon>Gunneridae</taxon>
        <taxon>Pentapetalae</taxon>
        <taxon>rosids</taxon>
        <taxon>malvids</taxon>
        <taxon>Brassicales</taxon>
        <taxon>Brassicaceae</taxon>
        <taxon>Brassiceae</taxon>
        <taxon>Eruca</taxon>
    </lineage>
</organism>
<dbReference type="EMBL" id="CAKOAT010046933">
    <property type="protein sequence ID" value="CAH8289127.1"/>
    <property type="molecule type" value="Genomic_DNA"/>
</dbReference>
<keyword evidence="3" id="KW-0238">DNA-binding</keyword>
<evidence type="ECO:0000256" key="4">
    <source>
        <dbReference type="ARBA" id="ARBA00023163"/>
    </source>
</evidence>
<dbReference type="AlphaFoldDB" id="A0ABC8IPQ4"/>
<feature type="domain" description="BHLH" evidence="6">
    <location>
        <begin position="136"/>
        <end position="176"/>
    </location>
</feature>
<keyword evidence="4" id="KW-0804">Transcription</keyword>
<evidence type="ECO:0000256" key="2">
    <source>
        <dbReference type="ARBA" id="ARBA00023015"/>
    </source>
</evidence>
<keyword evidence="2" id="KW-0805">Transcription regulation</keyword>
<evidence type="ECO:0000256" key="5">
    <source>
        <dbReference type="ARBA" id="ARBA00023242"/>
    </source>
</evidence>
<evidence type="ECO:0000256" key="1">
    <source>
        <dbReference type="ARBA" id="ARBA00004123"/>
    </source>
</evidence>
<dbReference type="SUPFAM" id="SSF47459">
    <property type="entry name" value="HLH, helix-loop-helix DNA-binding domain"/>
    <property type="match status" value="1"/>
</dbReference>
<dbReference type="PROSITE" id="PS50888">
    <property type="entry name" value="BHLH"/>
    <property type="match status" value="1"/>
</dbReference>
<dbReference type="Pfam" id="PF00010">
    <property type="entry name" value="HLH"/>
    <property type="match status" value="1"/>
</dbReference>
<dbReference type="InterPro" id="IPR036638">
    <property type="entry name" value="HLH_DNA-bd_sf"/>
</dbReference>
<keyword evidence="5" id="KW-0539">Nucleus</keyword>
<evidence type="ECO:0000259" key="6">
    <source>
        <dbReference type="PROSITE" id="PS50888"/>
    </source>
</evidence>
<dbReference type="Gene3D" id="4.10.280.10">
    <property type="entry name" value="Helix-loop-helix DNA-binding domain"/>
    <property type="match status" value="1"/>
</dbReference>
<sequence length="176" mass="21134">MVVHRYLNLERCNIKIAEFGLGMRDGHFLKLWKPQLHCSRGKLYVGPEVDVWSCRVIFLIDKKRGRLETMMFQQEYPYGFSLMETSSSYKVFAEQQPISTDNLYSLRARGGFSEPPLKKRRRRRTRSDHLIEEKENQRMNHIAVERNRRRQMNHFLAILKSMMPPFYSQRMSIYII</sequence>
<accession>A0ABC8IPQ4</accession>
<dbReference type="PANTHER" id="PTHR11969">
    <property type="entry name" value="MAX DIMERIZATION, MAD"/>
    <property type="match status" value="1"/>
</dbReference>
<reference evidence="7 8" key="1">
    <citation type="submission" date="2022-03" db="EMBL/GenBank/DDBJ databases">
        <authorList>
            <person name="Macdonald S."/>
            <person name="Ahmed S."/>
            <person name="Newling K."/>
        </authorList>
    </citation>
    <scope>NUCLEOTIDE SEQUENCE [LARGE SCALE GENOMIC DNA]</scope>
</reference>
<dbReference type="GO" id="GO:0005634">
    <property type="term" value="C:nucleus"/>
    <property type="evidence" value="ECO:0007669"/>
    <property type="project" value="UniProtKB-SubCell"/>
</dbReference>
<gene>
    <name evidence="7" type="ORF">ERUC_LOCUS1245</name>
</gene>
<evidence type="ECO:0000313" key="8">
    <source>
        <dbReference type="Proteomes" id="UP001642260"/>
    </source>
</evidence>
<dbReference type="InterPro" id="IPR011598">
    <property type="entry name" value="bHLH_dom"/>
</dbReference>
<evidence type="ECO:0000313" key="7">
    <source>
        <dbReference type="EMBL" id="CAH8289127.1"/>
    </source>
</evidence>
<proteinExistence type="predicted"/>
<name>A0ABC8IPQ4_ERUVS</name>
<keyword evidence="8" id="KW-1185">Reference proteome</keyword>
<dbReference type="PANTHER" id="PTHR11969:SF89">
    <property type="entry name" value="TRANSCRIPTION FACTOR BHLH99"/>
    <property type="match status" value="1"/>
</dbReference>
<protein>
    <recommendedName>
        <fullName evidence="6">BHLH domain-containing protein</fullName>
    </recommendedName>
</protein>
<evidence type="ECO:0000256" key="3">
    <source>
        <dbReference type="ARBA" id="ARBA00023125"/>
    </source>
</evidence>
<dbReference type="GO" id="GO:0003677">
    <property type="term" value="F:DNA binding"/>
    <property type="evidence" value="ECO:0007669"/>
    <property type="project" value="UniProtKB-KW"/>
</dbReference>
<dbReference type="Proteomes" id="UP001642260">
    <property type="component" value="Unassembled WGS sequence"/>
</dbReference>
<comment type="subcellular location">
    <subcellularLocation>
        <location evidence="1">Nucleus</location>
    </subcellularLocation>
</comment>
<comment type="caution">
    <text evidence="7">The sequence shown here is derived from an EMBL/GenBank/DDBJ whole genome shotgun (WGS) entry which is preliminary data.</text>
</comment>